<keyword evidence="8" id="KW-0687">Ribonucleoprotein</keyword>
<keyword evidence="7" id="KW-0733">Signal recognition particle</keyword>
<feature type="region of interest" description="Disordered" evidence="9">
    <location>
        <begin position="1"/>
        <end position="35"/>
    </location>
</feature>
<dbReference type="GO" id="GO:0008312">
    <property type="term" value="F:7S RNA binding"/>
    <property type="evidence" value="ECO:0007669"/>
    <property type="project" value="InterPro"/>
</dbReference>
<reference evidence="11 12" key="1">
    <citation type="journal article" date="2012" name="Science">
        <title>The Paleozoic origin of enzymatic lignin decomposition reconstructed from 31 fungal genomes.</title>
        <authorList>
            <person name="Floudas D."/>
            <person name="Binder M."/>
            <person name="Riley R."/>
            <person name="Barry K."/>
            <person name="Blanchette R.A."/>
            <person name="Henrissat B."/>
            <person name="Martinez A.T."/>
            <person name="Otillar R."/>
            <person name="Spatafora J.W."/>
            <person name="Yadav J.S."/>
            <person name="Aerts A."/>
            <person name="Benoit I."/>
            <person name="Boyd A."/>
            <person name="Carlson A."/>
            <person name="Copeland A."/>
            <person name="Coutinho P.M."/>
            <person name="de Vries R.P."/>
            <person name="Ferreira P."/>
            <person name="Findley K."/>
            <person name="Foster B."/>
            <person name="Gaskell J."/>
            <person name="Glotzer D."/>
            <person name="Gorecki P."/>
            <person name="Heitman J."/>
            <person name="Hesse C."/>
            <person name="Hori C."/>
            <person name="Igarashi K."/>
            <person name="Jurgens J.A."/>
            <person name="Kallen N."/>
            <person name="Kersten P."/>
            <person name="Kohler A."/>
            <person name="Kuees U."/>
            <person name="Kumar T.K.A."/>
            <person name="Kuo A."/>
            <person name="LaButti K."/>
            <person name="Larrondo L.F."/>
            <person name="Lindquist E."/>
            <person name="Ling A."/>
            <person name="Lombard V."/>
            <person name="Lucas S."/>
            <person name="Lundell T."/>
            <person name="Martin R."/>
            <person name="McLaughlin D.J."/>
            <person name="Morgenstern I."/>
            <person name="Morin E."/>
            <person name="Murat C."/>
            <person name="Nagy L.G."/>
            <person name="Nolan M."/>
            <person name="Ohm R.A."/>
            <person name="Patyshakuliyeva A."/>
            <person name="Rokas A."/>
            <person name="Ruiz-Duenas F.J."/>
            <person name="Sabat G."/>
            <person name="Salamov A."/>
            <person name="Samejima M."/>
            <person name="Schmutz J."/>
            <person name="Slot J.C."/>
            <person name="St John F."/>
            <person name="Stenlid J."/>
            <person name="Sun H."/>
            <person name="Sun S."/>
            <person name="Syed K."/>
            <person name="Tsang A."/>
            <person name="Wiebenga A."/>
            <person name="Young D."/>
            <person name="Pisabarro A."/>
            <person name="Eastwood D.C."/>
            <person name="Martin F."/>
            <person name="Cullen D."/>
            <person name="Grigoriev I.V."/>
            <person name="Hibbett D.S."/>
        </authorList>
    </citation>
    <scope>NUCLEOTIDE SEQUENCE</scope>
    <source>
        <strain evidence="12">FP-58527</strain>
    </source>
</reference>
<evidence type="ECO:0000256" key="4">
    <source>
        <dbReference type="ARBA" id="ARBA00018350"/>
    </source>
</evidence>
<sequence>MAPKPPARQTAGKSSSVSSKKQKKSTPAKKQPLPPADRLKRLFTSLCAQIDGGYFVNAVKTCDKILRVDPKDQNALQTKLFLLLQTEQYAQALTLISNVNKQSEQDEGVFFFEKAYTLHRLHQKEDATEVLTALKNGGNEEENRGVAHLEAQLAYREGDYQTAYDLYNTLLDTVEPHSDEQADILTNLSAAQAHLDFLTSGFLTSLAALPQSVTDSIEISPPPTLVAPSVPNTAAHASAPQPEAQQKKPRTRRIPKGVVPGVTPPPDPERWLKKSERSSYLQAHARRRRGG</sequence>
<evidence type="ECO:0000256" key="5">
    <source>
        <dbReference type="ARBA" id="ARBA00022490"/>
    </source>
</evidence>
<dbReference type="InterPro" id="IPR031545">
    <property type="entry name" value="SRP72_TPR-like"/>
</dbReference>
<dbReference type="Gene3D" id="1.25.40.10">
    <property type="entry name" value="Tetratricopeptide repeat domain"/>
    <property type="match status" value="1"/>
</dbReference>
<dbReference type="InterPro" id="IPR011990">
    <property type="entry name" value="TPR-like_helical_dom_sf"/>
</dbReference>
<keyword evidence="5" id="KW-0963">Cytoplasm</keyword>
<dbReference type="OrthoDB" id="5421607at2759"/>
<dbReference type="Pfam" id="PF17004">
    <property type="entry name" value="SRP_TPR_like"/>
    <property type="match status" value="1"/>
</dbReference>
<dbReference type="GO" id="GO:0043022">
    <property type="term" value="F:ribosome binding"/>
    <property type="evidence" value="ECO:0007669"/>
    <property type="project" value="TreeGrafter"/>
</dbReference>
<dbReference type="PANTHER" id="PTHR14094">
    <property type="entry name" value="SIGNAL RECOGNITION PARTICLE 72"/>
    <property type="match status" value="1"/>
</dbReference>
<feature type="domain" description="Signal recognition particle SRP72 subunit RNA-binding" evidence="10">
    <location>
        <begin position="236"/>
        <end position="280"/>
    </location>
</feature>
<gene>
    <name evidence="11" type="ORF">FOMPIDRAFT_121264</name>
</gene>
<evidence type="ECO:0000256" key="1">
    <source>
        <dbReference type="ARBA" id="ARBA00004240"/>
    </source>
</evidence>
<evidence type="ECO:0000256" key="9">
    <source>
        <dbReference type="SAM" id="MobiDB-lite"/>
    </source>
</evidence>
<evidence type="ECO:0000256" key="2">
    <source>
        <dbReference type="ARBA" id="ARBA00004496"/>
    </source>
</evidence>
<dbReference type="GO" id="GO:0006614">
    <property type="term" value="P:SRP-dependent cotranslational protein targeting to membrane"/>
    <property type="evidence" value="ECO:0007669"/>
    <property type="project" value="InterPro"/>
</dbReference>
<keyword evidence="6" id="KW-0256">Endoplasmic reticulum</keyword>
<feature type="non-terminal residue" evidence="11">
    <location>
        <position position="291"/>
    </location>
</feature>
<dbReference type="InParanoid" id="S8DNJ4"/>
<evidence type="ECO:0000256" key="8">
    <source>
        <dbReference type="ARBA" id="ARBA00023274"/>
    </source>
</evidence>
<accession>S8DNJ4</accession>
<proteinExistence type="inferred from homology"/>
<dbReference type="AlphaFoldDB" id="S8DNJ4"/>
<evidence type="ECO:0000259" key="10">
    <source>
        <dbReference type="Pfam" id="PF08492"/>
    </source>
</evidence>
<evidence type="ECO:0000313" key="12">
    <source>
        <dbReference type="Proteomes" id="UP000015241"/>
    </source>
</evidence>
<dbReference type="Pfam" id="PF08492">
    <property type="entry name" value="SRP72"/>
    <property type="match status" value="1"/>
</dbReference>
<dbReference type="STRING" id="743788.S8DNJ4"/>
<feature type="compositionally biased region" description="Basic and acidic residues" evidence="9">
    <location>
        <begin position="267"/>
        <end position="277"/>
    </location>
</feature>
<dbReference type="GO" id="GO:0005783">
    <property type="term" value="C:endoplasmic reticulum"/>
    <property type="evidence" value="ECO:0007669"/>
    <property type="project" value="UniProtKB-SubCell"/>
</dbReference>
<dbReference type="EMBL" id="KE504219">
    <property type="protein sequence ID" value="EPS94941.1"/>
    <property type="molecule type" value="Genomic_DNA"/>
</dbReference>
<name>S8DNJ4_FOMSC</name>
<comment type="similarity">
    <text evidence="3">Belongs to the SRP72 family.</text>
</comment>
<organism evidence="11 12">
    <name type="scientific">Fomitopsis schrenkii</name>
    <name type="common">Brown rot fungus</name>
    <dbReference type="NCBI Taxonomy" id="2126942"/>
    <lineage>
        <taxon>Eukaryota</taxon>
        <taxon>Fungi</taxon>
        <taxon>Dikarya</taxon>
        <taxon>Basidiomycota</taxon>
        <taxon>Agaricomycotina</taxon>
        <taxon>Agaricomycetes</taxon>
        <taxon>Polyporales</taxon>
        <taxon>Fomitopsis</taxon>
    </lineage>
</organism>
<protein>
    <recommendedName>
        <fullName evidence="4">Signal recognition particle subunit SRP72</fullName>
    </recommendedName>
</protein>
<dbReference type="PANTHER" id="PTHR14094:SF9">
    <property type="entry name" value="SIGNAL RECOGNITION PARTICLE SUBUNIT SRP72"/>
    <property type="match status" value="1"/>
</dbReference>
<dbReference type="SUPFAM" id="SSF48452">
    <property type="entry name" value="TPR-like"/>
    <property type="match status" value="1"/>
</dbReference>
<evidence type="ECO:0000313" key="11">
    <source>
        <dbReference type="EMBL" id="EPS94941.1"/>
    </source>
</evidence>
<dbReference type="InterPro" id="IPR013699">
    <property type="entry name" value="Signal_recog_part_SRP72_RNA-bd"/>
</dbReference>
<evidence type="ECO:0000256" key="7">
    <source>
        <dbReference type="ARBA" id="ARBA00023135"/>
    </source>
</evidence>
<evidence type="ECO:0000256" key="3">
    <source>
        <dbReference type="ARBA" id="ARBA00007676"/>
    </source>
</evidence>
<dbReference type="HOGENOM" id="CLU_052873_0_0_1"/>
<dbReference type="eggNOG" id="KOG2376">
    <property type="taxonomic scope" value="Eukaryota"/>
</dbReference>
<keyword evidence="12" id="KW-1185">Reference proteome</keyword>
<dbReference type="GO" id="GO:0005786">
    <property type="term" value="C:signal recognition particle, endoplasmic reticulum targeting"/>
    <property type="evidence" value="ECO:0007669"/>
    <property type="project" value="UniProtKB-KW"/>
</dbReference>
<dbReference type="InterPro" id="IPR026270">
    <property type="entry name" value="SRP72"/>
</dbReference>
<evidence type="ECO:0000256" key="6">
    <source>
        <dbReference type="ARBA" id="ARBA00022824"/>
    </source>
</evidence>
<dbReference type="Proteomes" id="UP000015241">
    <property type="component" value="Unassembled WGS sequence"/>
</dbReference>
<comment type="subcellular location">
    <subcellularLocation>
        <location evidence="2">Cytoplasm</location>
    </subcellularLocation>
    <subcellularLocation>
        <location evidence="1">Endoplasmic reticulum</location>
    </subcellularLocation>
</comment>
<feature type="region of interest" description="Disordered" evidence="9">
    <location>
        <begin position="224"/>
        <end position="291"/>
    </location>
</feature>